<protein>
    <submittedName>
        <fullName evidence="1">Uncharacterized protein</fullName>
    </submittedName>
</protein>
<reference evidence="1" key="1">
    <citation type="submission" date="2022-11" db="EMBL/GenBank/DDBJ databases">
        <title>Minimal conservation of predation-associated metabolite biosynthetic gene clusters underscores biosynthetic potential of Myxococcota including descriptions for ten novel species: Archangium lansinium sp. nov., Myxococcus landrumus sp. nov., Nannocystis bai.</title>
        <authorList>
            <person name="Ahearne A."/>
            <person name="Stevens C."/>
            <person name="Phillips K."/>
        </authorList>
    </citation>
    <scope>NUCLEOTIDE SEQUENCE</scope>
    <source>
        <strain evidence="1">Na p29</strain>
    </source>
</reference>
<sequence length="144" mass="15125">MQDLLDALDRPLRALACAAAEAHVSAHPRGFPLYAVPLPEAELRALVRDWDVEGWDWLCDEVRGLAVAHLRTLQAAGTIDALTTAASTSTWRAAARGAAHPLVRLMADAEFGGALADEVTAALAEAAGLPGADPERPALVRTSV</sequence>
<organism evidence="1 2">
    <name type="scientific">Nannocystis pusilla</name>
    <dbReference type="NCBI Taxonomy" id="889268"/>
    <lineage>
        <taxon>Bacteria</taxon>
        <taxon>Pseudomonadati</taxon>
        <taxon>Myxococcota</taxon>
        <taxon>Polyangia</taxon>
        <taxon>Nannocystales</taxon>
        <taxon>Nannocystaceae</taxon>
        <taxon>Nannocystis</taxon>
    </lineage>
</organism>
<keyword evidence="2" id="KW-1185">Reference proteome</keyword>
<dbReference type="Proteomes" id="UP001150924">
    <property type="component" value="Unassembled WGS sequence"/>
</dbReference>
<name>A0A9X3J280_9BACT</name>
<dbReference type="EMBL" id="JAPNKE010000002">
    <property type="protein sequence ID" value="MCY1012416.1"/>
    <property type="molecule type" value="Genomic_DNA"/>
</dbReference>
<dbReference type="AlphaFoldDB" id="A0A9X3J280"/>
<accession>A0A9X3J280</accession>
<evidence type="ECO:0000313" key="1">
    <source>
        <dbReference type="EMBL" id="MCY1012416.1"/>
    </source>
</evidence>
<comment type="caution">
    <text evidence="1">The sequence shown here is derived from an EMBL/GenBank/DDBJ whole genome shotgun (WGS) entry which is preliminary data.</text>
</comment>
<evidence type="ECO:0000313" key="2">
    <source>
        <dbReference type="Proteomes" id="UP001150924"/>
    </source>
</evidence>
<proteinExistence type="predicted"/>
<gene>
    <name evidence="1" type="ORF">OV079_44155</name>
</gene>
<dbReference type="RefSeq" id="WP_267775834.1">
    <property type="nucleotide sequence ID" value="NZ_JAPNKE010000002.1"/>
</dbReference>